<evidence type="ECO:0000313" key="3">
    <source>
        <dbReference type="EMBL" id="HIU34565.1"/>
    </source>
</evidence>
<dbReference type="InterPro" id="IPR029052">
    <property type="entry name" value="Metallo-depent_PP-like"/>
</dbReference>
<organism evidence="3 4">
    <name type="scientific">Candidatus Pullichristensenella excrementigallinarum</name>
    <dbReference type="NCBI Taxonomy" id="2840907"/>
    <lineage>
        <taxon>Bacteria</taxon>
        <taxon>Bacillati</taxon>
        <taxon>Bacillota</taxon>
        <taxon>Clostridia</taxon>
        <taxon>Candidatus Pullichristensenella</taxon>
    </lineage>
</organism>
<dbReference type="EMBL" id="DVMU01000186">
    <property type="protein sequence ID" value="HIU34565.1"/>
    <property type="molecule type" value="Genomic_DNA"/>
</dbReference>
<dbReference type="AlphaFoldDB" id="A0A9D1IBW9"/>
<evidence type="ECO:0000259" key="2">
    <source>
        <dbReference type="Pfam" id="PF00149"/>
    </source>
</evidence>
<protein>
    <submittedName>
        <fullName evidence="3">Metallophosphoesterase</fullName>
    </submittedName>
</protein>
<comment type="caution">
    <text evidence="3">The sequence shown here is derived from an EMBL/GenBank/DDBJ whole genome shotgun (WGS) entry which is preliminary data.</text>
</comment>
<dbReference type="PANTHER" id="PTHR31302:SF22">
    <property type="entry name" value="PHOSPHOESTERASE"/>
    <property type="match status" value="1"/>
</dbReference>
<name>A0A9D1IBW9_9FIRM</name>
<dbReference type="Pfam" id="PF00149">
    <property type="entry name" value="Metallophos"/>
    <property type="match status" value="1"/>
</dbReference>
<feature type="coiled-coil region" evidence="1">
    <location>
        <begin position="126"/>
        <end position="153"/>
    </location>
</feature>
<reference evidence="3" key="2">
    <citation type="journal article" date="2021" name="PeerJ">
        <title>Extensive microbial diversity within the chicken gut microbiome revealed by metagenomics and culture.</title>
        <authorList>
            <person name="Gilroy R."/>
            <person name="Ravi A."/>
            <person name="Getino M."/>
            <person name="Pursley I."/>
            <person name="Horton D.L."/>
            <person name="Alikhan N.F."/>
            <person name="Baker D."/>
            <person name="Gharbi K."/>
            <person name="Hall N."/>
            <person name="Watson M."/>
            <person name="Adriaenssens E.M."/>
            <person name="Foster-Nyarko E."/>
            <person name="Jarju S."/>
            <person name="Secka A."/>
            <person name="Antonio M."/>
            <person name="Oren A."/>
            <person name="Chaudhuri R.R."/>
            <person name="La Ragione R."/>
            <person name="Hildebrand F."/>
            <person name="Pallen M.J."/>
        </authorList>
    </citation>
    <scope>NUCLEOTIDE SEQUENCE</scope>
    <source>
        <strain evidence="3">ChiHcec3-11533</strain>
    </source>
</reference>
<dbReference type="Gene3D" id="3.60.21.10">
    <property type="match status" value="1"/>
</dbReference>
<dbReference type="Proteomes" id="UP000824072">
    <property type="component" value="Unassembled WGS sequence"/>
</dbReference>
<gene>
    <name evidence="3" type="ORF">IAB02_08380</name>
</gene>
<feature type="domain" description="Calcineurin-like phosphoesterase" evidence="2">
    <location>
        <begin position="1"/>
        <end position="194"/>
    </location>
</feature>
<proteinExistence type="predicted"/>
<keyword evidence="1" id="KW-0175">Coiled coil</keyword>
<evidence type="ECO:0000256" key="1">
    <source>
        <dbReference type="SAM" id="Coils"/>
    </source>
</evidence>
<dbReference type="InterPro" id="IPR051158">
    <property type="entry name" value="Metallophosphoesterase_sf"/>
</dbReference>
<dbReference type="PANTHER" id="PTHR31302">
    <property type="entry name" value="TRANSMEMBRANE PROTEIN WITH METALLOPHOSPHOESTERASE DOMAIN-RELATED"/>
    <property type="match status" value="1"/>
</dbReference>
<dbReference type="GO" id="GO:0016787">
    <property type="term" value="F:hydrolase activity"/>
    <property type="evidence" value="ECO:0007669"/>
    <property type="project" value="InterPro"/>
</dbReference>
<evidence type="ECO:0000313" key="4">
    <source>
        <dbReference type="Proteomes" id="UP000824072"/>
    </source>
</evidence>
<sequence length="231" mass="26408">MTVYAISDLHLPAREKPMDIFGPQWENHFSRIREDWQNKVQPEDVVLLPGDLTWAMHLEEAKEDIARVGELPGRKILLRGNHDYWWSAIGRVRRALPEGMYALQNDSLLLDGVLFAGSRGWTLPPYAQEENDLRIYERERLRLEMSLKDARKRDAAAPLIAMTHYPPRTENCPGFSDLLEQYRADVCVYGHLHAASFLGGIRGRRGGVLYCPASCDGLGFRLLQIELEPEP</sequence>
<dbReference type="PIRSF" id="PIRSF033094">
    <property type="entry name" value="Pesterase_CT488"/>
    <property type="match status" value="1"/>
</dbReference>
<dbReference type="InterPro" id="IPR014578">
    <property type="entry name" value="Pesterase_CT488"/>
</dbReference>
<accession>A0A9D1IBW9</accession>
<dbReference type="SUPFAM" id="SSF56300">
    <property type="entry name" value="Metallo-dependent phosphatases"/>
    <property type="match status" value="1"/>
</dbReference>
<reference evidence="3" key="1">
    <citation type="submission" date="2020-10" db="EMBL/GenBank/DDBJ databases">
        <authorList>
            <person name="Gilroy R."/>
        </authorList>
    </citation>
    <scope>NUCLEOTIDE SEQUENCE</scope>
    <source>
        <strain evidence="3">ChiHcec3-11533</strain>
    </source>
</reference>
<dbReference type="InterPro" id="IPR004843">
    <property type="entry name" value="Calcineurin-like_PHP"/>
</dbReference>